<evidence type="ECO:0000313" key="2">
    <source>
        <dbReference type="EMBL" id="KEQ17783.1"/>
    </source>
</evidence>
<accession>A0A081NH60</accession>
<keyword evidence="1" id="KW-0812">Transmembrane</keyword>
<evidence type="ECO:0000313" key="3">
    <source>
        <dbReference type="Proteomes" id="UP000028073"/>
    </source>
</evidence>
<evidence type="ECO:0000256" key="1">
    <source>
        <dbReference type="SAM" id="Phobius"/>
    </source>
</evidence>
<dbReference type="EMBL" id="JOKH01000002">
    <property type="protein sequence ID" value="KEQ17783.1"/>
    <property type="molecule type" value="Genomic_DNA"/>
</dbReference>
<keyword evidence="1" id="KW-1133">Transmembrane helix</keyword>
<keyword evidence="1" id="KW-0472">Membrane</keyword>
<feature type="transmembrane region" description="Helical" evidence="1">
    <location>
        <begin position="40"/>
        <end position="59"/>
    </location>
</feature>
<sequence>MVASTVLDRAVEVNYLFYGFSAPNVTCYLVFTHDYFVNQLSYLLGILLFERILGIYFGVDDSYRVNGDKI</sequence>
<gene>
    <name evidence="2" type="ORF">GZ78_08935</name>
</gene>
<name>A0A081NH60_9GAMM</name>
<dbReference type="STRING" id="1137799.GZ78_08935"/>
<dbReference type="AlphaFoldDB" id="A0A081NH60"/>
<reference evidence="2 3" key="1">
    <citation type="submission" date="2014-06" db="EMBL/GenBank/DDBJ databases">
        <title>Whole Genome Sequences of Three Symbiotic Endozoicomonas Bacteria.</title>
        <authorList>
            <person name="Neave M.J."/>
            <person name="Apprill A."/>
            <person name="Voolstra C.R."/>
        </authorList>
    </citation>
    <scope>NUCLEOTIDE SEQUENCE [LARGE SCALE GENOMIC DNA]</scope>
    <source>
        <strain evidence="2 3">DSM 25634</strain>
    </source>
</reference>
<dbReference type="Proteomes" id="UP000028073">
    <property type="component" value="Unassembled WGS sequence"/>
</dbReference>
<comment type="caution">
    <text evidence="2">The sequence shown here is derived from an EMBL/GenBank/DDBJ whole genome shotgun (WGS) entry which is preliminary data.</text>
</comment>
<proteinExistence type="predicted"/>
<organism evidence="2 3">
    <name type="scientific">Endozoicomonas numazuensis</name>
    <dbReference type="NCBI Taxonomy" id="1137799"/>
    <lineage>
        <taxon>Bacteria</taxon>
        <taxon>Pseudomonadati</taxon>
        <taxon>Pseudomonadota</taxon>
        <taxon>Gammaproteobacteria</taxon>
        <taxon>Oceanospirillales</taxon>
        <taxon>Endozoicomonadaceae</taxon>
        <taxon>Endozoicomonas</taxon>
    </lineage>
</organism>
<keyword evidence="3" id="KW-1185">Reference proteome</keyword>
<protein>
    <submittedName>
        <fullName evidence="2">Uncharacterized protein</fullName>
    </submittedName>
</protein>